<evidence type="ECO:0000313" key="2">
    <source>
        <dbReference type="EMBL" id="KAL0101423.1"/>
    </source>
</evidence>
<feature type="transmembrane region" description="Helical" evidence="1">
    <location>
        <begin position="12"/>
        <end position="32"/>
    </location>
</feature>
<name>A0AAW2EFC0_9HYME</name>
<feature type="transmembrane region" description="Helical" evidence="1">
    <location>
        <begin position="118"/>
        <end position="140"/>
    </location>
</feature>
<protein>
    <recommendedName>
        <fullName evidence="4">Transmembrane protein</fullName>
    </recommendedName>
</protein>
<keyword evidence="1" id="KW-0472">Membrane</keyword>
<evidence type="ECO:0000256" key="1">
    <source>
        <dbReference type="SAM" id="Phobius"/>
    </source>
</evidence>
<sequence length="148" mass="16777">MRNGCYSCPSRYFCAITIYHICLSVVLCPSSLRLSWLFSSFFLFFFFFFFPPSCPVLSTTATSASSYFRSTPIGRLYGVDDGTTYPVRHAPTFRPNAMPAKVADRLKRRKLSYVDSSWIPLVYGVCMASSVLITTFSNLFPRFYSPGL</sequence>
<organism evidence="2 3">
    <name type="scientific">Cardiocondyla obscurior</name>
    <dbReference type="NCBI Taxonomy" id="286306"/>
    <lineage>
        <taxon>Eukaryota</taxon>
        <taxon>Metazoa</taxon>
        <taxon>Ecdysozoa</taxon>
        <taxon>Arthropoda</taxon>
        <taxon>Hexapoda</taxon>
        <taxon>Insecta</taxon>
        <taxon>Pterygota</taxon>
        <taxon>Neoptera</taxon>
        <taxon>Endopterygota</taxon>
        <taxon>Hymenoptera</taxon>
        <taxon>Apocrita</taxon>
        <taxon>Aculeata</taxon>
        <taxon>Formicoidea</taxon>
        <taxon>Formicidae</taxon>
        <taxon>Myrmicinae</taxon>
        <taxon>Cardiocondyla</taxon>
    </lineage>
</organism>
<dbReference type="AlphaFoldDB" id="A0AAW2EFC0"/>
<keyword evidence="3" id="KW-1185">Reference proteome</keyword>
<keyword evidence="1" id="KW-1133">Transmembrane helix</keyword>
<dbReference type="EMBL" id="JADYXP020000024">
    <property type="protein sequence ID" value="KAL0101423.1"/>
    <property type="molecule type" value="Genomic_DNA"/>
</dbReference>
<keyword evidence="1" id="KW-0812">Transmembrane</keyword>
<feature type="transmembrane region" description="Helical" evidence="1">
    <location>
        <begin position="38"/>
        <end position="59"/>
    </location>
</feature>
<evidence type="ECO:0000313" key="3">
    <source>
        <dbReference type="Proteomes" id="UP001430953"/>
    </source>
</evidence>
<proteinExistence type="predicted"/>
<comment type="caution">
    <text evidence="2">The sequence shown here is derived from an EMBL/GenBank/DDBJ whole genome shotgun (WGS) entry which is preliminary data.</text>
</comment>
<reference evidence="2 3" key="1">
    <citation type="submission" date="2023-03" db="EMBL/GenBank/DDBJ databases">
        <title>High recombination rates correlate with genetic variation in Cardiocondyla obscurior ants.</title>
        <authorList>
            <person name="Errbii M."/>
        </authorList>
    </citation>
    <scope>NUCLEOTIDE SEQUENCE [LARGE SCALE GENOMIC DNA]</scope>
    <source>
        <strain evidence="2">Alpha-2009</strain>
        <tissue evidence="2">Whole body</tissue>
    </source>
</reference>
<accession>A0AAW2EFC0</accession>
<evidence type="ECO:0008006" key="4">
    <source>
        <dbReference type="Google" id="ProtNLM"/>
    </source>
</evidence>
<dbReference type="Proteomes" id="UP001430953">
    <property type="component" value="Unassembled WGS sequence"/>
</dbReference>
<gene>
    <name evidence="2" type="ORF">PUN28_018924</name>
</gene>